<evidence type="ECO:0000313" key="2">
    <source>
        <dbReference type="Proteomes" id="UP000799779"/>
    </source>
</evidence>
<dbReference type="EMBL" id="ML977587">
    <property type="protein sequence ID" value="KAF2000647.1"/>
    <property type="molecule type" value="Genomic_DNA"/>
</dbReference>
<accession>A0A6A5WGT2</accession>
<gene>
    <name evidence="1" type="ORF">P154DRAFT_522260</name>
</gene>
<dbReference type="Proteomes" id="UP000799779">
    <property type="component" value="Unassembled WGS sequence"/>
</dbReference>
<dbReference type="OrthoDB" id="5351220at2759"/>
<sequence>MAQYGSQALYCFPIITKNHRKFLEKGDFGAFIMLKGSCPDEYDGVVVGLGFARNKLTKASYMMPMDLVMKSIEKTTDCKVLEPVYVGEVPGREPIISD</sequence>
<organism evidence="1 2">
    <name type="scientific">Amniculicola lignicola CBS 123094</name>
    <dbReference type="NCBI Taxonomy" id="1392246"/>
    <lineage>
        <taxon>Eukaryota</taxon>
        <taxon>Fungi</taxon>
        <taxon>Dikarya</taxon>
        <taxon>Ascomycota</taxon>
        <taxon>Pezizomycotina</taxon>
        <taxon>Dothideomycetes</taxon>
        <taxon>Pleosporomycetidae</taxon>
        <taxon>Pleosporales</taxon>
        <taxon>Amniculicolaceae</taxon>
        <taxon>Amniculicola</taxon>
    </lineage>
</organism>
<proteinExistence type="predicted"/>
<evidence type="ECO:0000313" key="1">
    <source>
        <dbReference type="EMBL" id="KAF2000647.1"/>
    </source>
</evidence>
<name>A0A6A5WGT2_9PLEO</name>
<protein>
    <submittedName>
        <fullName evidence="1">Uncharacterized protein</fullName>
    </submittedName>
</protein>
<reference evidence="1" key="1">
    <citation type="journal article" date="2020" name="Stud. Mycol.">
        <title>101 Dothideomycetes genomes: a test case for predicting lifestyles and emergence of pathogens.</title>
        <authorList>
            <person name="Haridas S."/>
            <person name="Albert R."/>
            <person name="Binder M."/>
            <person name="Bloem J."/>
            <person name="Labutti K."/>
            <person name="Salamov A."/>
            <person name="Andreopoulos B."/>
            <person name="Baker S."/>
            <person name="Barry K."/>
            <person name="Bills G."/>
            <person name="Bluhm B."/>
            <person name="Cannon C."/>
            <person name="Castanera R."/>
            <person name="Culley D."/>
            <person name="Daum C."/>
            <person name="Ezra D."/>
            <person name="Gonzalez J."/>
            <person name="Henrissat B."/>
            <person name="Kuo A."/>
            <person name="Liang C."/>
            <person name="Lipzen A."/>
            <person name="Lutzoni F."/>
            <person name="Magnuson J."/>
            <person name="Mondo S."/>
            <person name="Nolan M."/>
            <person name="Ohm R."/>
            <person name="Pangilinan J."/>
            <person name="Park H.-J."/>
            <person name="Ramirez L."/>
            <person name="Alfaro M."/>
            <person name="Sun H."/>
            <person name="Tritt A."/>
            <person name="Yoshinaga Y."/>
            <person name="Zwiers L.-H."/>
            <person name="Turgeon B."/>
            <person name="Goodwin S."/>
            <person name="Spatafora J."/>
            <person name="Crous P."/>
            <person name="Grigoriev I."/>
        </authorList>
    </citation>
    <scope>NUCLEOTIDE SEQUENCE</scope>
    <source>
        <strain evidence="1">CBS 123094</strain>
    </source>
</reference>
<keyword evidence="2" id="KW-1185">Reference proteome</keyword>
<feature type="non-terminal residue" evidence="1">
    <location>
        <position position="98"/>
    </location>
</feature>
<dbReference type="AlphaFoldDB" id="A0A6A5WGT2"/>